<reference evidence="2" key="1">
    <citation type="submission" date="2016-06" db="EMBL/GenBank/DDBJ databases">
        <title>Parallel loss of symbiosis genes in relatives of nitrogen-fixing non-legume Parasponia.</title>
        <authorList>
            <person name="Van Velzen R."/>
            <person name="Holmer R."/>
            <person name="Bu F."/>
            <person name="Rutten L."/>
            <person name="Van Zeijl A."/>
            <person name="Liu W."/>
            <person name="Santuari L."/>
            <person name="Cao Q."/>
            <person name="Sharma T."/>
            <person name="Shen D."/>
            <person name="Roswanjaya Y."/>
            <person name="Wardhani T."/>
            <person name="Kalhor M.S."/>
            <person name="Jansen J."/>
            <person name="Van den Hoogen J."/>
            <person name="Gungor B."/>
            <person name="Hartog M."/>
            <person name="Hontelez J."/>
            <person name="Verver J."/>
            <person name="Yang W.-C."/>
            <person name="Schijlen E."/>
            <person name="Repin R."/>
            <person name="Schilthuizen M."/>
            <person name="Schranz E."/>
            <person name="Heidstra R."/>
            <person name="Miyata K."/>
            <person name="Fedorova E."/>
            <person name="Kohlen W."/>
            <person name="Bisseling T."/>
            <person name="Smit S."/>
            <person name="Geurts R."/>
        </authorList>
    </citation>
    <scope>NUCLEOTIDE SEQUENCE [LARGE SCALE GENOMIC DNA]</scope>
    <source>
        <strain evidence="2">cv. WU1-14</strain>
    </source>
</reference>
<evidence type="ECO:0000313" key="2">
    <source>
        <dbReference type="Proteomes" id="UP000237105"/>
    </source>
</evidence>
<gene>
    <name evidence="1" type="ORF">PanWU01x14_342680</name>
</gene>
<sequence>MCSVALRVPPSVKVRKLARRLVTSDYLPIWQISKKDSYPSLLEPTGENNFKNDPDGHMFYLLGLNRDINKTR</sequence>
<comment type="caution">
    <text evidence="1">The sequence shown here is derived from an EMBL/GenBank/DDBJ whole genome shotgun (WGS) entry which is preliminary data.</text>
</comment>
<organism evidence="1 2">
    <name type="scientific">Parasponia andersonii</name>
    <name type="common">Sponia andersonii</name>
    <dbReference type="NCBI Taxonomy" id="3476"/>
    <lineage>
        <taxon>Eukaryota</taxon>
        <taxon>Viridiplantae</taxon>
        <taxon>Streptophyta</taxon>
        <taxon>Embryophyta</taxon>
        <taxon>Tracheophyta</taxon>
        <taxon>Spermatophyta</taxon>
        <taxon>Magnoliopsida</taxon>
        <taxon>eudicotyledons</taxon>
        <taxon>Gunneridae</taxon>
        <taxon>Pentapetalae</taxon>
        <taxon>rosids</taxon>
        <taxon>fabids</taxon>
        <taxon>Rosales</taxon>
        <taxon>Cannabaceae</taxon>
        <taxon>Parasponia</taxon>
    </lineage>
</organism>
<name>A0A2P5ADR2_PARAD</name>
<evidence type="ECO:0000313" key="1">
    <source>
        <dbReference type="EMBL" id="PON34646.1"/>
    </source>
</evidence>
<dbReference type="AlphaFoldDB" id="A0A2P5ADR2"/>
<protein>
    <submittedName>
        <fullName evidence="1">Uncharacterized protein</fullName>
    </submittedName>
</protein>
<dbReference type="OrthoDB" id="10371496at2759"/>
<dbReference type="Proteomes" id="UP000237105">
    <property type="component" value="Unassembled WGS sequence"/>
</dbReference>
<accession>A0A2P5ADR2</accession>
<proteinExistence type="predicted"/>
<keyword evidence="2" id="KW-1185">Reference proteome</keyword>
<dbReference type="EMBL" id="JXTB01000649">
    <property type="protein sequence ID" value="PON34646.1"/>
    <property type="molecule type" value="Genomic_DNA"/>
</dbReference>